<accession>A0A2P4YM48</accession>
<dbReference type="EMBL" id="NCKW01001885">
    <property type="protein sequence ID" value="POM78878.1"/>
    <property type="molecule type" value="Genomic_DNA"/>
</dbReference>
<reference evidence="2 3" key="1">
    <citation type="journal article" date="2017" name="Genome Biol. Evol.">
        <title>Phytophthora megakarya and P. palmivora, closely related causal agents of cacao black pod rot, underwent increases in genome sizes and gene numbers by different mechanisms.</title>
        <authorList>
            <person name="Ali S.S."/>
            <person name="Shao J."/>
            <person name="Lary D.J."/>
            <person name="Kronmiller B."/>
            <person name="Shen D."/>
            <person name="Strem M.D."/>
            <person name="Amoako-Attah I."/>
            <person name="Akrofi A.Y."/>
            <person name="Begoude B.A."/>
            <person name="Ten Hoopen G.M."/>
            <person name="Coulibaly K."/>
            <person name="Kebe B.I."/>
            <person name="Melnick R.L."/>
            <person name="Guiltinan M.J."/>
            <person name="Tyler B.M."/>
            <person name="Meinhardt L.W."/>
            <person name="Bailey B.A."/>
        </authorList>
    </citation>
    <scope>NUCLEOTIDE SEQUENCE [LARGE SCALE GENOMIC DNA]</scope>
    <source>
        <strain evidence="3">sbr112.9</strain>
    </source>
</reference>
<proteinExistence type="predicted"/>
<dbReference type="AlphaFoldDB" id="A0A2P4YM48"/>
<feature type="region of interest" description="Disordered" evidence="1">
    <location>
        <begin position="1"/>
        <end position="95"/>
    </location>
</feature>
<evidence type="ECO:0000313" key="3">
    <source>
        <dbReference type="Proteomes" id="UP000237271"/>
    </source>
</evidence>
<sequence>MSLATSHETTAHCQARGIATTASPNAESRRAVWASTMAVPDGTDQPGSKGPQAVEAAEESADGVSSVGNIGPHEVEETREKNESATCVSSSETPLARPVEHQYHVFDDVSGRQVKAGAVHLVALPEV</sequence>
<evidence type="ECO:0000256" key="1">
    <source>
        <dbReference type="SAM" id="MobiDB-lite"/>
    </source>
</evidence>
<feature type="compositionally biased region" description="Polar residues" evidence="1">
    <location>
        <begin position="84"/>
        <end position="93"/>
    </location>
</feature>
<dbReference type="Proteomes" id="UP000237271">
    <property type="component" value="Unassembled WGS sequence"/>
</dbReference>
<gene>
    <name evidence="2" type="ORF">PHPALM_3543</name>
</gene>
<organism evidence="2 3">
    <name type="scientific">Phytophthora palmivora</name>
    <dbReference type="NCBI Taxonomy" id="4796"/>
    <lineage>
        <taxon>Eukaryota</taxon>
        <taxon>Sar</taxon>
        <taxon>Stramenopiles</taxon>
        <taxon>Oomycota</taxon>
        <taxon>Peronosporomycetes</taxon>
        <taxon>Peronosporales</taxon>
        <taxon>Peronosporaceae</taxon>
        <taxon>Phytophthora</taxon>
    </lineage>
</organism>
<feature type="compositionally biased region" description="Polar residues" evidence="1">
    <location>
        <begin position="1"/>
        <end position="12"/>
    </location>
</feature>
<evidence type="ECO:0000313" key="2">
    <source>
        <dbReference type="EMBL" id="POM78878.1"/>
    </source>
</evidence>
<protein>
    <submittedName>
        <fullName evidence="2">Pol protein</fullName>
    </submittedName>
</protein>
<comment type="caution">
    <text evidence="2">The sequence shown here is derived from an EMBL/GenBank/DDBJ whole genome shotgun (WGS) entry which is preliminary data.</text>
</comment>
<name>A0A2P4YM48_9STRA</name>
<feature type="compositionally biased region" description="Basic and acidic residues" evidence="1">
    <location>
        <begin position="73"/>
        <end position="83"/>
    </location>
</feature>
<keyword evidence="3" id="KW-1185">Reference proteome</keyword>